<comment type="caution">
    <text evidence="1">The sequence shown here is derived from an EMBL/GenBank/DDBJ whole genome shotgun (WGS) entry which is preliminary data.</text>
</comment>
<evidence type="ECO:0000313" key="2">
    <source>
        <dbReference type="Proteomes" id="UP000033636"/>
    </source>
</evidence>
<name>A0ACC6UY70_9CREN</name>
<protein>
    <submittedName>
        <fullName evidence="1">3,4-dihydroxy-2-butanone-4-phosphate synthase</fullName>
    </submittedName>
</protein>
<gene>
    <name evidence="1" type="ORF">TU35_000655</name>
</gene>
<dbReference type="EMBL" id="JZWT02000002">
    <property type="protein sequence ID" value="MFB6489752.1"/>
    <property type="molecule type" value="Genomic_DNA"/>
</dbReference>
<organism evidence="1 2">
    <name type="scientific">Thermoproteus sp. AZ2</name>
    <dbReference type="NCBI Taxonomy" id="1609232"/>
    <lineage>
        <taxon>Archaea</taxon>
        <taxon>Thermoproteota</taxon>
        <taxon>Thermoprotei</taxon>
        <taxon>Thermoproteales</taxon>
        <taxon>Thermoproteaceae</taxon>
        <taxon>Thermoproteus</taxon>
    </lineage>
</organism>
<sequence>MVFDGEDREGEVDFVMRADAATPEVVRWLRLNAGGLLCFTTTEEVGRGLGLEFLSEYFAKRGFSTTPRYGDEPAFMGYVNHKKTATGVRDADKALTVRELAKVVELALKDVEQARRAFADNFYAPGHVPILGARLGRRWGHTELSVLLAKAAGVPPALIIIEALGSSTEAMPLAEAKELAARWGIPLITGEEIKAALAP</sequence>
<proteinExistence type="predicted"/>
<accession>A0ACC6UY70</accession>
<reference evidence="1" key="1">
    <citation type="submission" date="2024-07" db="EMBL/GenBank/DDBJ databases">
        <title>Metagenome and Metagenome-Assembled Genomes of Archaea from a hot spring from the geothermal field of Los Azufres, Mexico.</title>
        <authorList>
            <person name="Marin-Paredes R."/>
            <person name="Martinez-Romero E."/>
            <person name="Servin-Garciduenas L.E."/>
        </authorList>
    </citation>
    <scope>NUCLEOTIDE SEQUENCE</scope>
</reference>
<dbReference type="Proteomes" id="UP000033636">
    <property type="component" value="Unassembled WGS sequence"/>
</dbReference>
<evidence type="ECO:0000313" key="1">
    <source>
        <dbReference type="EMBL" id="MFB6489752.1"/>
    </source>
</evidence>